<dbReference type="EMBL" id="AMZH03011658">
    <property type="protein sequence ID" value="RRT52462.1"/>
    <property type="molecule type" value="Genomic_DNA"/>
</dbReference>
<sequence>MRALRSWPVETLPPWLLLFRFKGFFKCFIVLILRWFNHEEPTLFVVMFAAPRFVAMPTQLLGRSFAKLSSLVNFFGARAWMAVEGAVGLGMAGRGATLVLRTSWFNCSSWIRAKKIAAIRVYGSRAFTSPRISSFKPSIKVEVRIVAIMGIALEGGGVDDDYRGSKIAALIPYDRTPDGAL</sequence>
<gene>
    <name evidence="1" type="ORF">B296_00021476</name>
</gene>
<comment type="caution">
    <text evidence="1">The sequence shown here is derived from an EMBL/GenBank/DDBJ whole genome shotgun (WGS) entry which is preliminary data.</text>
</comment>
<reference evidence="1 2" key="1">
    <citation type="journal article" date="2014" name="Agronomy (Basel)">
        <title>A Draft Genome Sequence for Ensete ventricosum, the Drought-Tolerant Tree Against Hunger.</title>
        <authorList>
            <person name="Harrison J."/>
            <person name="Moore K.A."/>
            <person name="Paszkiewicz K."/>
            <person name="Jones T."/>
            <person name="Grant M."/>
            <person name="Ambacheew D."/>
            <person name="Muzemil S."/>
            <person name="Studholme D.J."/>
        </authorList>
    </citation>
    <scope>NUCLEOTIDE SEQUENCE [LARGE SCALE GENOMIC DNA]</scope>
</reference>
<organism evidence="1 2">
    <name type="scientific">Ensete ventricosum</name>
    <name type="common">Abyssinian banana</name>
    <name type="synonym">Musa ensete</name>
    <dbReference type="NCBI Taxonomy" id="4639"/>
    <lineage>
        <taxon>Eukaryota</taxon>
        <taxon>Viridiplantae</taxon>
        <taxon>Streptophyta</taxon>
        <taxon>Embryophyta</taxon>
        <taxon>Tracheophyta</taxon>
        <taxon>Spermatophyta</taxon>
        <taxon>Magnoliopsida</taxon>
        <taxon>Liliopsida</taxon>
        <taxon>Zingiberales</taxon>
        <taxon>Musaceae</taxon>
        <taxon>Ensete</taxon>
    </lineage>
</organism>
<accession>A0A426YL50</accession>
<protein>
    <submittedName>
        <fullName evidence="1">Uncharacterized protein</fullName>
    </submittedName>
</protein>
<name>A0A426YL50_ENSVE</name>
<proteinExistence type="predicted"/>
<dbReference type="AlphaFoldDB" id="A0A426YL50"/>
<dbReference type="Proteomes" id="UP000287651">
    <property type="component" value="Unassembled WGS sequence"/>
</dbReference>
<evidence type="ECO:0000313" key="2">
    <source>
        <dbReference type="Proteomes" id="UP000287651"/>
    </source>
</evidence>
<evidence type="ECO:0000313" key="1">
    <source>
        <dbReference type="EMBL" id="RRT52462.1"/>
    </source>
</evidence>